<accession>A0A4C1YJ79</accession>
<dbReference type="Proteomes" id="UP000299102">
    <property type="component" value="Unassembled WGS sequence"/>
</dbReference>
<dbReference type="AlphaFoldDB" id="A0A4C1YJ79"/>
<sequence>MAATAATLTQFRYALGQFYCSPCSCNKGQGVYYSFLRHARTAGGPCARKRGRRADGLILCNIVARLDPCELHTVVPYTYTLSERWAELRGRRSGGLLGFIFVTEFLDSVAALKARDKSHAIA</sequence>
<name>A0A4C1YJ79_EUMVA</name>
<gene>
    <name evidence="1" type="ORF">EVAR_99697_1</name>
</gene>
<evidence type="ECO:0000313" key="2">
    <source>
        <dbReference type="Proteomes" id="UP000299102"/>
    </source>
</evidence>
<organism evidence="1 2">
    <name type="scientific">Eumeta variegata</name>
    <name type="common">Bagworm moth</name>
    <name type="synonym">Eumeta japonica</name>
    <dbReference type="NCBI Taxonomy" id="151549"/>
    <lineage>
        <taxon>Eukaryota</taxon>
        <taxon>Metazoa</taxon>
        <taxon>Ecdysozoa</taxon>
        <taxon>Arthropoda</taxon>
        <taxon>Hexapoda</taxon>
        <taxon>Insecta</taxon>
        <taxon>Pterygota</taxon>
        <taxon>Neoptera</taxon>
        <taxon>Endopterygota</taxon>
        <taxon>Lepidoptera</taxon>
        <taxon>Glossata</taxon>
        <taxon>Ditrysia</taxon>
        <taxon>Tineoidea</taxon>
        <taxon>Psychidae</taxon>
        <taxon>Oiketicinae</taxon>
        <taxon>Eumeta</taxon>
    </lineage>
</organism>
<dbReference type="EMBL" id="BGZK01001226">
    <property type="protein sequence ID" value="GBP74872.1"/>
    <property type="molecule type" value="Genomic_DNA"/>
</dbReference>
<keyword evidence="2" id="KW-1185">Reference proteome</keyword>
<reference evidence="1 2" key="1">
    <citation type="journal article" date="2019" name="Commun. Biol.">
        <title>The bagworm genome reveals a unique fibroin gene that provides high tensile strength.</title>
        <authorList>
            <person name="Kono N."/>
            <person name="Nakamura H."/>
            <person name="Ohtoshi R."/>
            <person name="Tomita M."/>
            <person name="Numata K."/>
            <person name="Arakawa K."/>
        </authorList>
    </citation>
    <scope>NUCLEOTIDE SEQUENCE [LARGE SCALE GENOMIC DNA]</scope>
</reference>
<protein>
    <submittedName>
        <fullName evidence="1">Uncharacterized protein</fullName>
    </submittedName>
</protein>
<proteinExistence type="predicted"/>
<evidence type="ECO:0000313" key="1">
    <source>
        <dbReference type="EMBL" id="GBP74872.1"/>
    </source>
</evidence>
<comment type="caution">
    <text evidence="1">The sequence shown here is derived from an EMBL/GenBank/DDBJ whole genome shotgun (WGS) entry which is preliminary data.</text>
</comment>